<protein>
    <submittedName>
        <fullName evidence="2">GNAT family N-acetyltransferase</fullName>
        <ecNumber evidence="2">2.3.-.-</ecNumber>
    </submittedName>
</protein>
<dbReference type="Proteomes" id="UP001597018">
    <property type="component" value="Unassembled WGS sequence"/>
</dbReference>
<keyword evidence="3" id="KW-1185">Reference proteome</keyword>
<accession>A0ABW3FW19</accession>
<gene>
    <name evidence="2" type="ORF">ACFQ16_19735</name>
</gene>
<dbReference type="EMBL" id="JBHTIW010000017">
    <property type="protein sequence ID" value="MFD0921982.1"/>
    <property type="molecule type" value="Genomic_DNA"/>
</dbReference>
<dbReference type="Pfam" id="PF00583">
    <property type="entry name" value="Acetyltransf_1"/>
    <property type="match status" value="1"/>
</dbReference>
<keyword evidence="2" id="KW-0012">Acyltransferase</keyword>
<dbReference type="GO" id="GO:0016746">
    <property type="term" value="F:acyltransferase activity"/>
    <property type="evidence" value="ECO:0007669"/>
    <property type="project" value="UniProtKB-KW"/>
</dbReference>
<sequence>MTETWKTRPEIPSDVTAIREVTLAAFPTSEEADLVDALRADRDAWIDGLSLVGTTSDGVVVAHALLTRCRVGDGPALALGPCSVRPAQQRRGAGSATIRAALDAARERWENLVVVLGHAEYYPRFGFTPASRRGIRAAFEAPDEALMALALDPGRPVPSGVIRYPPAFGV</sequence>
<evidence type="ECO:0000259" key="1">
    <source>
        <dbReference type="PROSITE" id="PS51186"/>
    </source>
</evidence>
<feature type="domain" description="N-acetyltransferase" evidence="1">
    <location>
        <begin position="5"/>
        <end position="152"/>
    </location>
</feature>
<dbReference type="InterPro" id="IPR000182">
    <property type="entry name" value="GNAT_dom"/>
</dbReference>
<dbReference type="PROSITE" id="PS51186">
    <property type="entry name" value="GNAT"/>
    <property type="match status" value="1"/>
</dbReference>
<dbReference type="Gene3D" id="3.40.630.30">
    <property type="match status" value="1"/>
</dbReference>
<dbReference type="SUPFAM" id="SSF55729">
    <property type="entry name" value="Acyl-CoA N-acyltransferases (Nat)"/>
    <property type="match status" value="1"/>
</dbReference>
<dbReference type="InterPro" id="IPR016181">
    <property type="entry name" value="Acyl_CoA_acyltransferase"/>
</dbReference>
<reference evidence="3" key="1">
    <citation type="journal article" date="2019" name="Int. J. Syst. Evol. Microbiol.">
        <title>The Global Catalogue of Microorganisms (GCM) 10K type strain sequencing project: providing services to taxonomists for standard genome sequencing and annotation.</title>
        <authorList>
            <consortium name="The Broad Institute Genomics Platform"/>
            <consortium name="The Broad Institute Genome Sequencing Center for Infectious Disease"/>
            <person name="Wu L."/>
            <person name="Ma J."/>
        </authorList>
    </citation>
    <scope>NUCLEOTIDE SEQUENCE [LARGE SCALE GENOMIC DNA]</scope>
    <source>
        <strain evidence="3">CCUG 56401</strain>
    </source>
</reference>
<evidence type="ECO:0000313" key="3">
    <source>
        <dbReference type="Proteomes" id="UP001597018"/>
    </source>
</evidence>
<proteinExistence type="predicted"/>
<organism evidence="2 3">
    <name type="scientific">Saccharopolyspora rosea</name>
    <dbReference type="NCBI Taxonomy" id="524884"/>
    <lineage>
        <taxon>Bacteria</taxon>
        <taxon>Bacillati</taxon>
        <taxon>Actinomycetota</taxon>
        <taxon>Actinomycetes</taxon>
        <taxon>Pseudonocardiales</taxon>
        <taxon>Pseudonocardiaceae</taxon>
        <taxon>Saccharopolyspora</taxon>
    </lineage>
</organism>
<dbReference type="CDD" id="cd04301">
    <property type="entry name" value="NAT_SF"/>
    <property type="match status" value="1"/>
</dbReference>
<comment type="caution">
    <text evidence="2">The sequence shown here is derived from an EMBL/GenBank/DDBJ whole genome shotgun (WGS) entry which is preliminary data.</text>
</comment>
<dbReference type="RefSeq" id="WP_345601063.1">
    <property type="nucleotide sequence ID" value="NZ_BAABLT010000026.1"/>
</dbReference>
<evidence type="ECO:0000313" key="2">
    <source>
        <dbReference type="EMBL" id="MFD0921982.1"/>
    </source>
</evidence>
<dbReference type="EC" id="2.3.-.-" evidence="2"/>
<keyword evidence="2" id="KW-0808">Transferase</keyword>
<name>A0ABW3FW19_9PSEU</name>